<evidence type="ECO:0000313" key="5">
    <source>
        <dbReference type="EMBL" id="CAL1242072.1"/>
    </source>
</evidence>
<keyword evidence="6" id="KW-1185">Reference proteome</keyword>
<evidence type="ECO:0000259" key="4">
    <source>
        <dbReference type="Pfam" id="PF08028"/>
    </source>
</evidence>
<reference evidence="5 6" key="1">
    <citation type="submission" date="2024-04" db="EMBL/GenBank/DDBJ databases">
        <authorList>
            <person name="Cremers G."/>
        </authorList>
    </citation>
    <scope>NUCLEOTIDE SEQUENCE [LARGE SCALE GENOMIC DNA]</scope>
    <source>
        <strain evidence="5">MeCH1-AG</strain>
        <plasmid evidence="5 6">2</plasmid>
    </source>
</reference>
<keyword evidence="2" id="KW-0560">Oxidoreductase</keyword>
<feature type="domain" description="Acyl-CoA dehydrogenase C-terminal" evidence="4">
    <location>
        <begin position="208"/>
        <end position="329"/>
    </location>
</feature>
<dbReference type="InterPro" id="IPR006091">
    <property type="entry name" value="Acyl-CoA_Oxase/DH_mid-dom"/>
</dbReference>
<dbReference type="Gene3D" id="2.40.110.10">
    <property type="entry name" value="Butyryl-CoA Dehydrogenase, subunit A, domain 2"/>
    <property type="match status" value="1"/>
</dbReference>
<gene>
    <name evidence="5" type="ORF">MECH1_V1_P0140</name>
</gene>
<dbReference type="RefSeq" id="WP_348759983.1">
    <property type="nucleotide sequence ID" value="NZ_OZ026885.1"/>
</dbReference>
<keyword evidence="1" id="KW-0285">Flavoprotein</keyword>
<evidence type="ECO:0000313" key="6">
    <source>
        <dbReference type="Proteomes" id="UP001497493"/>
    </source>
</evidence>
<geneLocation type="plasmid" evidence="5 6">
    <name>2</name>
</geneLocation>
<dbReference type="EMBL" id="OZ026885">
    <property type="protein sequence ID" value="CAL1242072.1"/>
    <property type="molecule type" value="Genomic_DNA"/>
</dbReference>
<protein>
    <submittedName>
        <fullName evidence="5">Acyl-CoA dehydrogenase</fullName>
    </submittedName>
</protein>
<dbReference type="SUPFAM" id="SSF47203">
    <property type="entry name" value="Acyl-CoA dehydrogenase C-terminal domain-like"/>
    <property type="match status" value="1"/>
</dbReference>
<dbReference type="Gene3D" id="1.20.140.10">
    <property type="entry name" value="Butyryl-CoA Dehydrogenase, subunit A, domain 3"/>
    <property type="match status" value="1"/>
</dbReference>
<dbReference type="InterPro" id="IPR013107">
    <property type="entry name" value="Acyl-CoA_DH_C"/>
</dbReference>
<evidence type="ECO:0000256" key="2">
    <source>
        <dbReference type="ARBA" id="ARBA00023002"/>
    </source>
</evidence>
<dbReference type="InterPro" id="IPR036250">
    <property type="entry name" value="AcylCo_DH-like_C"/>
</dbReference>
<dbReference type="InterPro" id="IPR046373">
    <property type="entry name" value="Acyl-CoA_Oxase/DH_mid-dom_sf"/>
</dbReference>
<dbReference type="SUPFAM" id="SSF56645">
    <property type="entry name" value="Acyl-CoA dehydrogenase NM domain-like"/>
    <property type="match status" value="1"/>
</dbReference>
<feature type="domain" description="Acyl-CoA oxidase/dehydrogenase middle" evidence="3">
    <location>
        <begin position="81"/>
        <end position="163"/>
    </location>
</feature>
<organism evidence="5 6">
    <name type="scientific">Candidatus Methylocalor cossyra</name>
    <dbReference type="NCBI Taxonomy" id="3108543"/>
    <lineage>
        <taxon>Bacteria</taxon>
        <taxon>Pseudomonadati</taxon>
        <taxon>Pseudomonadota</taxon>
        <taxon>Gammaproteobacteria</taxon>
        <taxon>Methylococcales</taxon>
        <taxon>Methylococcaceae</taxon>
        <taxon>Candidatus Methylocalor</taxon>
    </lineage>
</organism>
<dbReference type="Proteomes" id="UP001497493">
    <property type="component" value="Plasmid 2"/>
</dbReference>
<dbReference type="InterPro" id="IPR009100">
    <property type="entry name" value="AcylCoA_DH/oxidase_NM_dom_sf"/>
</dbReference>
<dbReference type="PANTHER" id="PTHR48083">
    <property type="entry name" value="MEDIUM-CHAIN SPECIFIC ACYL-COA DEHYDROGENASE, MITOCHONDRIAL-RELATED"/>
    <property type="match status" value="1"/>
</dbReference>
<dbReference type="InterPro" id="IPR050741">
    <property type="entry name" value="Acyl-CoA_dehydrogenase"/>
</dbReference>
<dbReference type="PANTHER" id="PTHR48083:SF19">
    <property type="entry name" value="FLAVIN-DEPENDENT MONOOXYGENASE, OXYGENASE SUBUNIT HSAA"/>
    <property type="match status" value="1"/>
</dbReference>
<keyword evidence="5" id="KW-0614">Plasmid</keyword>
<accession>A0ABM9NN35</accession>
<dbReference type="Pfam" id="PF02770">
    <property type="entry name" value="Acyl-CoA_dh_M"/>
    <property type="match status" value="1"/>
</dbReference>
<sequence>MSLPELFRVLIALAEADSNVAHILRTHFWFVEQQLQNPDPVSRSKWLNLVLEGKIFGNAILESNNKPAGLFYEGGSMPGEKMEVFETKLIKARLGDGYVLNGTKYYSTGTLFADWIVVMASTDDGNLASVTIAADRKGVVRVDDWDGFGQRLTGSGTTKFENVIVHPDEVTDYGPPTTPQPPNYLFAFVQLYLQALTAGILHHIRKDACALIHRRTRAFSHSTTSVPARDPQILQVVGEIASDAFAAEAIVIAAAEQLQAAADSVTDGKPDPELALQAQLAAACAKVAIDRFSYQVASRLFDVGGASATRGSYNLDRHWRNIRTISTHNPTFAKATAIGNYFVNNVKLPLNGYF</sequence>
<proteinExistence type="predicted"/>
<dbReference type="Pfam" id="PF08028">
    <property type="entry name" value="Acyl-CoA_dh_2"/>
    <property type="match status" value="1"/>
</dbReference>
<evidence type="ECO:0000259" key="3">
    <source>
        <dbReference type="Pfam" id="PF02770"/>
    </source>
</evidence>
<evidence type="ECO:0000256" key="1">
    <source>
        <dbReference type="ARBA" id="ARBA00022630"/>
    </source>
</evidence>
<name>A0ABM9NN35_9GAMM</name>